<evidence type="ECO:0000313" key="2">
    <source>
        <dbReference type="EMBL" id="TMR11505.1"/>
    </source>
</evidence>
<gene>
    <name evidence="2" type="ORF">ETD86_35550</name>
</gene>
<reference evidence="2 3" key="1">
    <citation type="submission" date="2019-05" db="EMBL/GenBank/DDBJ databases">
        <title>Draft genome sequence of Nonomuraea turkmeniaca DSM 43926.</title>
        <authorList>
            <person name="Saricaoglu S."/>
            <person name="Isik K."/>
        </authorList>
    </citation>
    <scope>NUCLEOTIDE SEQUENCE [LARGE SCALE GENOMIC DNA]</scope>
    <source>
        <strain evidence="2 3">DSM 43926</strain>
    </source>
</reference>
<protein>
    <submittedName>
        <fullName evidence="2">Uncharacterized protein</fullName>
    </submittedName>
</protein>
<keyword evidence="1" id="KW-0732">Signal</keyword>
<dbReference type="EMBL" id="VCKY01000155">
    <property type="protein sequence ID" value="TMR11505.1"/>
    <property type="molecule type" value="Genomic_DNA"/>
</dbReference>
<proteinExistence type="predicted"/>
<accession>A0A5S4F5G5</accession>
<comment type="caution">
    <text evidence="2">The sequence shown here is derived from an EMBL/GenBank/DDBJ whole genome shotgun (WGS) entry which is preliminary data.</text>
</comment>
<dbReference type="Proteomes" id="UP000309128">
    <property type="component" value="Unassembled WGS sequence"/>
</dbReference>
<organism evidence="2 3">
    <name type="scientific">Nonomuraea turkmeniaca</name>
    <dbReference type="NCBI Taxonomy" id="103838"/>
    <lineage>
        <taxon>Bacteria</taxon>
        <taxon>Bacillati</taxon>
        <taxon>Actinomycetota</taxon>
        <taxon>Actinomycetes</taxon>
        <taxon>Streptosporangiales</taxon>
        <taxon>Streptosporangiaceae</taxon>
        <taxon>Nonomuraea</taxon>
    </lineage>
</organism>
<evidence type="ECO:0000313" key="3">
    <source>
        <dbReference type="Proteomes" id="UP000309128"/>
    </source>
</evidence>
<feature type="signal peptide" evidence="1">
    <location>
        <begin position="1"/>
        <end position="24"/>
    </location>
</feature>
<dbReference type="AlphaFoldDB" id="A0A5S4F5G5"/>
<feature type="chain" id="PRO_5038908470" evidence="1">
    <location>
        <begin position="25"/>
        <end position="150"/>
    </location>
</feature>
<sequence>MRLRTWPAVAAAAAALLAAQPAVAQAMVKFYADSGDSCRRGVTEGTLDWVEGPVIRPTVRVSGYLADEGVNSPCAQDGMLSRATFSAYNGTTLVDSEAYKADDQRIVLSFALSDPSGVTAINRVVVQVCRFSVTPIGISYCGRAAQYKAP</sequence>
<name>A0A5S4F5G5_9ACTN</name>
<evidence type="ECO:0000256" key="1">
    <source>
        <dbReference type="SAM" id="SignalP"/>
    </source>
</evidence>
<dbReference type="OrthoDB" id="3538927at2"/>
<dbReference type="RefSeq" id="WP_138671025.1">
    <property type="nucleotide sequence ID" value="NZ_VCKY01000155.1"/>
</dbReference>
<keyword evidence="3" id="KW-1185">Reference proteome</keyword>